<keyword evidence="3" id="KW-0804">Transcription</keyword>
<name>A0A6J4LUC9_9ACTN</name>
<dbReference type="PANTHER" id="PTHR43537:SF49">
    <property type="entry name" value="TRANSCRIPTIONAL REGULATORY PROTEIN"/>
    <property type="match status" value="1"/>
</dbReference>
<evidence type="ECO:0000256" key="2">
    <source>
        <dbReference type="ARBA" id="ARBA00023125"/>
    </source>
</evidence>
<dbReference type="AlphaFoldDB" id="A0A6J4LUC9"/>
<dbReference type="InterPro" id="IPR011711">
    <property type="entry name" value="GntR_C"/>
</dbReference>
<dbReference type="PANTHER" id="PTHR43537">
    <property type="entry name" value="TRANSCRIPTIONAL REGULATOR, GNTR FAMILY"/>
    <property type="match status" value="1"/>
</dbReference>
<evidence type="ECO:0000313" key="5">
    <source>
        <dbReference type="EMBL" id="CAA9342285.1"/>
    </source>
</evidence>
<dbReference type="EMBL" id="CADCUG010000106">
    <property type="protein sequence ID" value="CAA9342285.1"/>
    <property type="molecule type" value="Genomic_DNA"/>
</dbReference>
<dbReference type="Pfam" id="PF07729">
    <property type="entry name" value="FCD"/>
    <property type="match status" value="1"/>
</dbReference>
<dbReference type="GO" id="GO:0003700">
    <property type="term" value="F:DNA-binding transcription factor activity"/>
    <property type="evidence" value="ECO:0007669"/>
    <property type="project" value="InterPro"/>
</dbReference>
<dbReference type="PROSITE" id="PS50949">
    <property type="entry name" value="HTH_GNTR"/>
    <property type="match status" value="1"/>
</dbReference>
<accession>A0A6J4LUC9</accession>
<dbReference type="Pfam" id="PF00392">
    <property type="entry name" value="GntR"/>
    <property type="match status" value="1"/>
</dbReference>
<dbReference type="SUPFAM" id="SSF48008">
    <property type="entry name" value="GntR ligand-binding domain-like"/>
    <property type="match status" value="1"/>
</dbReference>
<reference evidence="5" key="1">
    <citation type="submission" date="2020-02" db="EMBL/GenBank/DDBJ databases">
        <authorList>
            <person name="Meier V. D."/>
        </authorList>
    </citation>
    <scope>NUCLEOTIDE SEQUENCE</scope>
    <source>
        <strain evidence="5">AVDCRST_MAG29</strain>
    </source>
</reference>
<dbReference type="CDD" id="cd07377">
    <property type="entry name" value="WHTH_GntR"/>
    <property type="match status" value="1"/>
</dbReference>
<dbReference type="InterPro" id="IPR000524">
    <property type="entry name" value="Tscrpt_reg_HTH_GntR"/>
</dbReference>
<dbReference type="SMART" id="SM00345">
    <property type="entry name" value="HTH_GNTR"/>
    <property type="match status" value="1"/>
</dbReference>
<feature type="domain" description="HTH gntR-type" evidence="4">
    <location>
        <begin position="26"/>
        <end position="93"/>
    </location>
</feature>
<dbReference type="InterPro" id="IPR036390">
    <property type="entry name" value="WH_DNA-bd_sf"/>
</dbReference>
<dbReference type="PRINTS" id="PR00035">
    <property type="entry name" value="HTHGNTR"/>
</dbReference>
<gene>
    <name evidence="5" type="ORF">AVDCRST_MAG29-1655</name>
</gene>
<protein>
    <submittedName>
        <fullName evidence="5">Transcriptional regulator, GntR family</fullName>
    </submittedName>
</protein>
<dbReference type="Gene3D" id="1.10.10.10">
    <property type="entry name" value="Winged helix-like DNA-binding domain superfamily/Winged helix DNA-binding domain"/>
    <property type="match status" value="1"/>
</dbReference>
<proteinExistence type="predicted"/>
<sequence>MVGAVEPAATGGGGSADGDGAAGGTASMVDDVYASLLLAIVEARLGAGTPLSQNKLAARMGVSRTPVREALLRLERDGLVQRLPETGFVVATITRDEVQEACDLLDVLDTFVYTRAAAAMSQPELRDLLELASSLVTHAEAGDTDAWRAADRRYHQVVMAAAGNRFVAETLRQTRRRVQRFWLQEPHFDGRLRICSQDHVALAQAMVDDDLEVLTATVHSHIERLRASVLARLESAGPLLPGRDALATLGPGPATVDGY</sequence>
<dbReference type="Gene3D" id="1.20.120.530">
    <property type="entry name" value="GntR ligand-binding domain-like"/>
    <property type="match status" value="1"/>
</dbReference>
<dbReference type="InterPro" id="IPR036388">
    <property type="entry name" value="WH-like_DNA-bd_sf"/>
</dbReference>
<dbReference type="SMART" id="SM00895">
    <property type="entry name" value="FCD"/>
    <property type="match status" value="1"/>
</dbReference>
<dbReference type="SUPFAM" id="SSF46785">
    <property type="entry name" value="Winged helix' DNA-binding domain"/>
    <property type="match status" value="1"/>
</dbReference>
<organism evidence="5">
    <name type="scientific">uncultured Nocardioidaceae bacterium</name>
    <dbReference type="NCBI Taxonomy" id="253824"/>
    <lineage>
        <taxon>Bacteria</taxon>
        <taxon>Bacillati</taxon>
        <taxon>Actinomycetota</taxon>
        <taxon>Actinomycetes</taxon>
        <taxon>Propionibacteriales</taxon>
        <taxon>Nocardioidaceae</taxon>
        <taxon>environmental samples</taxon>
    </lineage>
</organism>
<evidence type="ECO:0000256" key="1">
    <source>
        <dbReference type="ARBA" id="ARBA00023015"/>
    </source>
</evidence>
<dbReference type="GO" id="GO:0003677">
    <property type="term" value="F:DNA binding"/>
    <property type="evidence" value="ECO:0007669"/>
    <property type="project" value="UniProtKB-KW"/>
</dbReference>
<evidence type="ECO:0000259" key="4">
    <source>
        <dbReference type="PROSITE" id="PS50949"/>
    </source>
</evidence>
<dbReference type="InterPro" id="IPR008920">
    <property type="entry name" value="TF_FadR/GntR_C"/>
</dbReference>
<evidence type="ECO:0000256" key="3">
    <source>
        <dbReference type="ARBA" id="ARBA00023163"/>
    </source>
</evidence>
<keyword evidence="1" id="KW-0805">Transcription regulation</keyword>
<keyword evidence="2" id="KW-0238">DNA-binding</keyword>